<gene>
    <name evidence="3" type="ORF">THAOC_36805</name>
</gene>
<comment type="caution">
    <text evidence="3">The sequence shown here is derived from an EMBL/GenBank/DDBJ whole genome shotgun (WGS) entry which is preliminary data.</text>
</comment>
<feature type="compositionally biased region" description="Basic and acidic residues" evidence="1">
    <location>
        <begin position="85"/>
        <end position="97"/>
    </location>
</feature>
<reference evidence="3 4" key="1">
    <citation type="journal article" date="2012" name="Genome Biol.">
        <title>Genome and low-iron response of an oceanic diatom adapted to chronic iron limitation.</title>
        <authorList>
            <person name="Lommer M."/>
            <person name="Specht M."/>
            <person name="Roy A.S."/>
            <person name="Kraemer L."/>
            <person name="Andreson R."/>
            <person name="Gutowska M.A."/>
            <person name="Wolf J."/>
            <person name="Bergner S.V."/>
            <person name="Schilhabel M.B."/>
            <person name="Klostermeier U.C."/>
            <person name="Beiko R.G."/>
            <person name="Rosenstiel P."/>
            <person name="Hippler M."/>
            <person name="Laroche J."/>
        </authorList>
    </citation>
    <scope>NUCLEOTIDE SEQUENCE [LARGE SCALE GENOMIC DNA]</scope>
    <source>
        <strain evidence="3 4">CCMP1005</strain>
    </source>
</reference>
<feature type="region of interest" description="Disordered" evidence="1">
    <location>
        <begin position="132"/>
        <end position="161"/>
    </location>
</feature>
<dbReference type="OrthoDB" id="44064at2759"/>
<evidence type="ECO:0000313" key="3">
    <source>
        <dbReference type="EMBL" id="EJK44642.1"/>
    </source>
</evidence>
<protein>
    <recommendedName>
        <fullName evidence="2">Helicase-associated domain-containing protein</fullName>
    </recommendedName>
</protein>
<name>K0RDQ8_THAOC</name>
<dbReference type="InterPro" id="IPR005114">
    <property type="entry name" value="Helicase_assoc"/>
</dbReference>
<dbReference type="Gene3D" id="6.10.140.530">
    <property type="match status" value="1"/>
</dbReference>
<accession>K0RDQ8</accession>
<feature type="region of interest" description="Disordered" evidence="1">
    <location>
        <begin position="236"/>
        <end position="256"/>
    </location>
</feature>
<feature type="domain" description="Helicase-associated" evidence="2">
    <location>
        <begin position="9"/>
        <end position="66"/>
    </location>
</feature>
<dbReference type="PANTHER" id="PTHR33418:SF1">
    <property type="entry name" value="HELICASE-ASSOCIATED DOMAIN-CONTAINING PROTEIN"/>
    <property type="match status" value="1"/>
</dbReference>
<dbReference type="Pfam" id="PF03457">
    <property type="entry name" value="HA"/>
    <property type="match status" value="1"/>
</dbReference>
<sequence>MYSYASHGETWDERFDELTHYKAGHGHCNVPRNEGSLGQWVINQRKAEKKGKLSDARKLRLDGIGFELEKPEEKAHFKVRAMSMRDARKKGNSEKKYKAAQSQRSAQKSVQRISTKDENLLKVIKCKMKNQARKIAQHQSTTGDSDSPDDSGEFARLLDPNPGGKKREEYVQCLFYGLNIRDAVPIMYAIPVLSRYRNGSARTVVSDLRAFSEKKPSSLRVTLAALENMLPSPHREIVPGEYSMPRNGPGRASAER</sequence>
<dbReference type="PANTHER" id="PTHR33418">
    <property type="entry name" value="HELICASE-ASSOCIATED"/>
    <property type="match status" value="1"/>
</dbReference>
<evidence type="ECO:0000313" key="4">
    <source>
        <dbReference type="Proteomes" id="UP000266841"/>
    </source>
</evidence>
<feature type="compositionally biased region" description="Polar residues" evidence="1">
    <location>
        <begin position="100"/>
        <end position="112"/>
    </location>
</feature>
<dbReference type="EMBL" id="AGNL01049411">
    <property type="protein sequence ID" value="EJK44642.1"/>
    <property type="molecule type" value="Genomic_DNA"/>
</dbReference>
<evidence type="ECO:0000259" key="2">
    <source>
        <dbReference type="Pfam" id="PF03457"/>
    </source>
</evidence>
<proteinExistence type="predicted"/>
<feature type="region of interest" description="Disordered" evidence="1">
    <location>
        <begin position="85"/>
        <end position="112"/>
    </location>
</feature>
<organism evidence="3 4">
    <name type="scientific">Thalassiosira oceanica</name>
    <name type="common">Marine diatom</name>
    <dbReference type="NCBI Taxonomy" id="159749"/>
    <lineage>
        <taxon>Eukaryota</taxon>
        <taxon>Sar</taxon>
        <taxon>Stramenopiles</taxon>
        <taxon>Ochrophyta</taxon>
        <taxon>Bacillariophyta</taxon>
        <taxon>Coscinodiscophyceae</taxon>
        <taxon>Thalassiosirophycidae</taxon>
        <taxon>Thalassiosirales</taxon>
        <taxon>Thalassiosiraceae</taxon>
        <taxon>Thalassiosira</taxon>
    </lineage>
</organism>
<dbReference type="AlphaFoldDB" id="K0RDQ8"/>
<dbReference type="Proteomes" id="UP000266841">
    <property type="component" value="Unassembled WGS sequence"/>
</dbReference>
<evidence type="ECO:0000256" key="1">
    <source>
        <dbReference type="SAM" id="MobiDB-lite"/>
    </source>
</evidence>
<keyword evidence="4" id="KW-1185">Reference proteome</keyword>